<evidence type="ECO:0000313" key="3">
    <source>
        <dbReference type="EMBL" id="EOX94079.1"/>
    </source>
</evidence>
<feature type="compositionally biased region" description="Pro residues" evidence="1">
    <location>
        <begin position="440"/>
        <end position="468"/>
    </location>
</feature>
<name>A0A061DMN6_THECC</name>
<keyword evidence="4" id="KW-1185">Reference proteome</keyword>
<dbReference type="Pfam" id="PF03140">
    <property type="entry name" value="DUF247"/>
    <property type="match status" value="1"/>
</dbReference>
<dbReference type="PANTHER" id="PTHR31170">
    <property type="entry name" value="BNAC04G53230D PROTEIN"/>
    <property type="match status" value="1"/>
</dbReference>
<evidence type="ECO:0000256" key="2">
    <source>
        <dbReference type="SAM" id="Phobius"/>
    </source>
</evidence>
<proteinExistence type="predicted"/>
<dbReference type="InParanoid" id="A0A061DMN6"/>
<reference evidence="3 4" key="1">
    <citation type="journal article" date="2013" name="Genome Biol.">
        <title>The genome sequence of the most widely cultivated cacao type and its use to identify candidate genes regulating pod color.</title>
        <authorList>
            <person name="Motamayor J.C."/>
            <person name="Mockaitis K."/>
            <person name="Schmutz J."/>
            <person name="Haiminen N."/>
            <person name="Iii D.L."/>
            <person name="Cornejo O."/>
            <person name="Findley S.D."/>
            <person name="Zheng P."/>
            <person name="Utro F."/>
            <person name="Royaert S."/>
            <person name="Saski C."/>
            <person name="Jenkins J."/>
            <person name="Podicheti R."/>
            <person name="Zhao M."/>
            <person name="Scheffler B.E."/>
            <person name="Stack J.C."/>
            <person name="Feltus F.A."/>
            <person name="Mustiga G.M."/>
            <person name="Amores F."/>
            <person name="Phillips W."/>
            <person name="Marelli J.P."/>
            <person name="May G.D."/>
            <person name="Shapiro H."/>
            <person name="Ma J."/>
            <person name="Bustamante C.D."/>
            <person name="Schnell R.J."/>
            <person name="Main D."/>
            <person name="Gilbert D."/>
            <person name="Parida L."/>
            <person name="Kuhn D.N."/>
        </authorList>
    </citation>
    <scope>NUCLEOTIDE SEQUENCE [LARGE SCALE GENOMIC DNA]</scope>
    <source>
        <strain evidence="4">cv. Matina 1-6</strain>
    </source>
</reference>
<organism evidence="3 4">
    <name type="scientific">Theobroma cacao</name>
    <name type="common">Cacao</name>
    <name type="synonym">Cocoa</name>
    <dbReference type="NCBI Taxonomy" id="3641"/>
    <lineage>
        <taxon>Eukaryota</taxon>
        <taxon>Viridiplantae</taxon>
        <taxon>Streptophyta</taxon>
        <taxon>Embryophyta</taxon>
        <taxon>Tracheophyta</taxon>
        <taxon>Spermatophyta</taxon>
        <taxon>Magnoliopsida</taxon>
        <taxon>eudicotyledons</taxon>
        <taxon>Gunneridae</taxon>
        <taxon>Pentapetalae</taxon>
        <taxon>rosids</taxon>
        <taxon>malvids</taxon>
        <taxon>Malvales</taxon>
        <taxon>Malvaceae</taxon>
        <taxon>Byttnerioideae</taxon>
        <taxon>Theobroma</taxon>
    </lineage>
</organism>
<dbReference type="OMA" id="ELMHVED"/>
<accession>A0A061DMN6</accession>
<dbReference type="HOGENOM" id="CLU_020188_0_2_1"/>
<dbReference type="STRING" id="3641.A0A061DMN6"/>
<protein>
    <submittedName>
        <fullName evidence="3">Uncharacterized protein</fullName>
    </submittedName>
</protein>
<dbReference type="Proteomes" id="UP000026915">
    <property type="component" value="Chromosome 1"/>
</dbReference>
<dbReference type="AlphaFoldDB" id="A0A061DMN6"/>
<evidence type="ECO:0000256" key="1">
    <source>
        <dbReference type="SAM" id="MobiDB-lite"/>
    </source>
</evidence>
<keyword evidence="2" id="KW-0812">Transmembrane</keyword>
<evidence type="ECO:0000313" key="4">
    <source>
        <dbReference type="Proteomes" id="UP000026915"/>
    </source>
</evidence>
<feature type="region of interest" description="Disordered" evidence="1">
    <location>
        <begin position="440"/>
        <end position="482"/>
    </location>
</feature>
<dbReference type="InterPro" id="IPR004158">
    <property type="entry name" value="DUF247_pln"/>
</dbReference>
<dbReference type="EMBL" id="CM001879">
    <property type="protein sequence ID" value="EOX94079.1"/>
    <property type="molecule type" value="Genomic_DNA"/>
</dbReference>
<dbReference type="eggNOG" id="ENOG502QR4P">
    <property type="taxonomic scope" value="Eukaryota"/>
</dbReference>
<dbReference type="Gramene" id="EOX94079">
    <property type="protein sequence ID" value="EOX94079"/>
    <property type="gene ID" value="TCM_003171"/>
</dbReference>
<sequence length="482" mass="55229">MDQANWVIEFNGKLESMADAETEKEHWMKRSIYRIPACITDLNKKAYMPQVVSLGPYHHGEVHLIPMEEHKQRALLHFLRRSRKPLEMFVHSLAEEVEKLKESYDLLDPKWQDDDKFLQLMILDGCFMLEILRSATHTLEDYAQNDPIFSNHGKLHIMPFIKRDMLMLENQLPMQVLEKLVAVDSNRTKDEEFVNKLILKFCSPNTPVSCLGSCLHVLDVYRKSLLQDVPGRPRRKRHRKPRSTHREDGDDIIRSAMELNEAGIRFKKCKTVSLKDITFHGGILKLPVIIVDDATESMFLNLIAFERLHVGAGNEVTSYIFFMDNIIDSQKDVALLHSTGIIQNALGSDKAVANLFNSLSKDITLDPDSSLDEVHKKVNRYCKKAWNEWRANLIHTYFRNPWAILSLIGAVFLFALTIIQTIYSVYPYYHDSSPPSCTTCPPPIAPPLPRPPIAPPLPRPPIAPPLPSPKQKVPLKSNQTHH</sequence>
<gene>
    <name evidence="3" type="ORF">TCM_003171</name>
</gene>
<dbReference type="PANTHER" id="PTHR31170:SF18">
    <property type="entry name" value="(WILD MALAYSIAN BANANA) HYPOTHETICAL PROTEIN"/>
    <property type="match status" value="1"/>
</dbReference>
<keyword evidence="2" id="KW-0472">Membrane</keyword>
<feature type="transmembrane region" description="Helical" evidence="2">
    <location>
        <begin position="402"/>
        <end position="426"/>
    </location>
</feature>
<keyword evidence="2" id="KW-1133">Transmembrane helix</keyword>